<sequence>MAVEGAERKCPLCGQDNNCQHGENSCWCSDYEFPQDLLDMVPEDKKRKACICKSCVEKHIRKKGISVPET</sequence>
<evidence type="ECO:0000313" key="3">
    <source>
        <dbReference type="Proteomes" id="UP000177894"/>
    </source>
</evidence>
<reference evidence="2 4" key="2">
    <citation type="submission" date="2017-03" db="EMBL/GenBank/DDBJ databases">
        <title>Complete sequence of Clostridium formicaceticum DSM 92.</title>
        <authorList>
            <person name="Poehlein A."/>
            <person name="Karl M."/>
            <person name="Bengelsdorf F.R."/>
            <person name="Duerre P."/>
            <person name="Daniel R."/>
        </authorList>
    </citation>
    <scope>NUCLEOTIDE SEQUENCE [LARGE SCALE GENOMIC DNA]</scope>
    <source>
        <strain evidence="2 4">DSM 92</strain>
    </source>
</reference>
<organism evidence="2 4">
    <name type="scientific">Clostridium formicaceticum</name>
    <dbReference type="NCBI Taxonomy" id="1497"/>
    <lineage>
        <taxon>Bacteria</taxon>
        <taxon>Bacillati</taxon>
        <taxon>Bacillota</taxon>
        <taxon>Clostridia</taxon>
        <taxon>Eubacteriales</taxon>
        <taxon>Clostridiaceae</taxon>
        <taxon>Clostridium</taxon>
    </lineage>
</organism>
<keyword evidence="3" id="KW-1185">Reference proteome</keyword>
<dbReference type="EMBL" id="CP017603">
    <property type="protein sequence ID" value="AOY75618.1"/>
    <property type="molecule type" value="Genomic_DNA"/>
</dbReference>
<dbReference type="AlphaFoldDB" id="A0AAC9RIW1"/>
<dbReference type="RefSeq" id="WP_070965683.1">
    <property type="nucleotide sequence ID" value="NZ_CP017603.1"/>
</dbReference>
<evidence type="ECO:0000313" key="1">
    <source>
        <dbReference type="EMBL" id="AOY75618.1"/>
    </source>
</evidence>
<evidence type="ECO:0008006" key="5">
    <source>
        <dbReference type="Google" id="ProtNLM"/>
    </source>
</evidence>
<reference evidence="1 3" key="1">
    <citation type="submission" date="2016-10" db="EMBL/GenBank/DDBJ databases">
        <title>Complete Genome Sequence of Acetogen Clostridium formicoaceticum ATCC 27076.</title>
        <authorList>
            <person name="Bao T."/>
            <person name="Cheng C."/>
            <person name="Zhao J."/>
            <person name="Yang S.-T."/>
            <person name="Wang J."/>
            <person name="Wang M."/>
        </authorList>
    </citation>
    <scope>NUCLEOTIDE SEQUENCE [LARGE SCALE GENOMIC DNA]</scope>
    <source>
        <strain evidence="1 3">ATCC 27076</strain>
    </source>
</reference>
<accession>A0AAC9RIW1</accession>
<dbReference type="Proteomes" id="UP000192478">
    <property type="component" value="Chromosome"/>
</dbReference>
<name>A0AAC9RIW1_9CLOT</name>
<dbReference type="InterPro" id="IPR032720">
    <property type="entry name" value="Cys_rich_CWC"/>
</dbReference>
<dbReference type="EMBL" id="CP020559">
    <property type="protein sequence ID" value="ARE85928.1"/>
    <property type="molecule type" value="Genomic_DNA"/>
</dbReference>
<dbReference type="Pfam" id="PF14375">
    <property type="entry name" value="Cys_rich_CWC"/>
    <property type="match status" value="1"/>
</dbReference>
<dbReference type="KEGG" id="cfm:BJL90_06755"/>
<evidence type="ECO:0000313" key="2">
    <source>
        <dbReference type="EMBL" id="ARE85928.1"/>
    </source>
</evidence>
<evidence type="ECO:0000313" key="4">
    <source>
        <dbReference type="Proteomes" id="UP000192478"/>
    </source>
</evidence>
<proteinExistence type="predicted"/>
<gene>
    <name evidence="1" type="ORF">BJL90_06755</name>
    <name evidence="2" type="ORF">CLFO_02440</name>
</gene>
<protein>
    <recommendedName>
        <fullName evidence="5">Cysteine-rich CWC family protein</fullName>
    </recommendedName>
</protein>
<dbReference type="Proteomes" id="UP000177894">
    <property type="component" value="Chromosome"/>
</dbReference>